<dbReference type="InterPro" id="IPR005493">
    <property type="entry name" value="RraA/RraA-like"/>
</dbReference>
<gene>
    <name evidence="10" type="ORF">TRITD_7Av1G272620</name>
</gene>
<dbReference type="PANTHER" id="PTHR33254">
    <property type="entry name" value="4-HYDROXY-4-METHYL-2-OXOGLUTARATE ALDOLASE 3-RELATED"/>
    <property type="match status" value="1"/>
</dbReference>
<comment type="catalytic activity">
    <reaction evidence="7 9">
        <text>oxaloacetate + H(+) = pyruvate + CO2</text>
        <dbReference type="Rhea" id="RHEA:15641"/>
        <dbReference type="ChEBI" id="CHEBI:15361"/>
        <dbReference type="ChEBI" id="CHEBI:15378"/>
        <dbReference type="ChEBI" id="CHEBI:16452"/>
        <dbReference type="ChEBI" id="CHEBI:16526"/>
        <dbReference type="EC" id="4.1.1.112"/>
    </reaction>
</comment>
<evidence type="ECO:0000256" key="3">
    <source>
        <dbReference type="ARBA" id="ARBA00011233"/>
    </source>
</evidence>
<dbReference type="GO" id="GO:0008948">
    <property type="term" value="F:oxaloacetate decarboxylase activity"/>
    <property type="evidence" value="ECO:0007669"/>
    <property type="project" value="UniProtKB-EC"/>
</dbReference>
<evidence type="ECO:0000256" key="9">
    <source>
        <dbReference type="RuleBase" id="RU004338"/>
    </source>
</evidence>
<evidence type="ECO:0000256" key="4">
    <source>
        <dbReference type="ARBA" id="ARBA00022723"/>
    </source>
</evidence>
<dbReference type="NCBIfam" id="NF006875">
    <property type="entry name" value="PRK09372.1"/>
    <property type="match status" value="1"/>
</dbReference>
<comment type="subunit">
    <text evidence="3 9">Homotrimer.</text>
</comment>
<dbReference type="GO" id="GO:0008428">
    <property type="term" value="F:ribonuclease inhibitor activity"/>
    <property type="evidence" value="ECO:0007669"/>
    <property type="project" value="InterPro"/>
</dbReference>
<dbReference type="EC" id="4.1.3.17" evidence="9"/>
<keyword evidence="5 9" id="KW-0456">Lyase</keyword>
<dbReference type="OMA" id="PHKPGKS"/>
<dbReference type="AlphaFoldDB" id="A0A9R0ZRC3"/>
<evidence type="ECO:0000256" key="6">
    <source>
        <dbReference type="ARBA" id="ARBA00025046"/>
    </source>
</evidence>
<dbReference type="Gramene" id="TRITD7Av1G272620.1">
    <property type="protein sequence ID" value="TRITD7Av1G272620.1"/>
    <property type="gene ID" value="TRITD7Av1G272620"/>
</dbReference>
<accession>A0A9R0ZRC3</accession>
<evidence type="ECO:0000313" key="11">
    <source>
        <dbReference type="Proteomes" id="UP000324705"/>
    </source>
</evidence>
<proteinExistence type="inferred from homology"/>
<dbReference type="InterPro" id="IPR036704">
    <property type="entry name" value="RraA/RraA-like_sf"/>
</dbReference>
<dbReference type="CDD" id="cd16841">
    <property type="entry name" value="RraA_family"/>
    <property type="match status" value="1"/>
</dbReference>
<comment type="similarity">
    <text evidence="2 9">Belongs to the class II aldolase/RraA-like family.</text>
</comment>
<evidence type="ECO:0000256" key="1">
    <source>
        <dbReference type="ARBA" id="ARBA00001342"/>
    </source>
</evidence>
<feature type="binding site" evidence="8">
    <location>
        <begin position="85"/>
        <end position="88"/>
    </location>
    <ligand>
        <name>substrate</name>
    </ligand>
</feature>
<dbReference type="PANTHER" id="PTHR33254:SF4">
    <property type="entry name" value="4-HYDROXY-4-METHYL-2-OXOGLUTARATE ALDOLASE 3-RELATED"/>
    <property type="match status" value="1"/>
</dbReference>
<dbReference type="InterPro" id="IPR010203">
    <property type="entry name" value="RraA"/>
</dbReference>
<evidence type="ECO:0000256" key="7">
    <source>
        <dbReference type="ARBA" id="ARBA00047973"/>
    </source>
</evidence>
<dbReference type="SUPFAM" id="SSF89562">
    <property type="entry name" value="RraA-like"/>
    <property type="match status" value="1"/>
</dbReference>
<comment type="catalytic activity">
    <reaction evidence="1 9">
        <text>4-hydroxy-4-methyl-2-oxoglutarate = 2 pyruvate</text>
        <dbReference type="Rhea" id="RHEA:22748"/>
        <dbReference type="ChEBI" id="CHEBI:15361"/>
        <dbReference type="ChEBI" id="CHEBI:58276"/>
        <dbReference type="EC" id="4.1.3.17"/>
    </reaction>
</comment>
<comment type="cofactor">
    <cofactor evidence="9">
        <name>a divalent metal cation</name>
        <dbReference type="ChEBI" id="CHEBI:60240"/>
    </cofactor>
</comment>
<evidence type="ECO:0000313" key="10">
    <source>
        <dbReference type="EMBL" id="VAI81456.1"/>
    </source>
</evidence>
<dbReference type="EMBL" id="LT934123">
    <property type="protein sequence ID" value="VAI81456.1"/>
    <property type="molecule type" value="Genomic_DNA"/>
</dbReference>
<organism evidence="10 11">
    <name type="scientific">Triticum turgidum subsp. durum</name>
    <name type="common">Durum wheat</name>
    <name type="synonym">Triticum durum</name>
    <dbReference type="NCBI Taxonomy" id="4567"/>
    <lineage>
        <taxon>Eukaryota</taxon>
        <taxon>Viridiplantae</taxon>
        <taxon>Streptophyta</taxon>
        <taxon>Embryophyta</taxon>
        <taxon>Tracheophyta</taxon>
        <taxon>Spermatophyta</taxon>
        <taxon>Magnoliopsida</taxon>
        <taxon>Liliopsida</taxon>
        <taxon>Poales</taxon>
        <taxon>Poaceae</taxon>
        <taxon>BOP clade</taxon>
        <taxon>Pooideae</taxon>
        <taxon>Triticodae</taxon>
        <taxon>Triticeae</taxon>
        <taxon>Triticinae</taxon>
        <taxon>Triticum</taxon>
    </lineage>
</organism>
<dbReference type="Gene3D" id="3.50.30.40">
    <property type="entry name" value="Ribonuclease E inhibitor RraA/RraA-like"/>
    <property type="match status" value="1"/>
</dbReference>
<dbReference type="GO" id="GO:0046872">
    <property type="term" value="F:metal ion binding"/>
    <property type="evidence" value="ECO:0007669"/>
    <property type="project" value="UniProtKB-KW"/>
</dbReference>
<keyword evidence="4 9" id="KW-0479">Metal-binding</keyword>
<name>A0A9R0ZRC3_TRITD</name>
<dbReference type="Pfam" id="PF03737">
    <property type="entry name" value="RraA-like"/>
    <property type="match status" value="1"/>
</dbReference>
<evidence type="ECO:0000256" key="8">
    <source>
        <dbReference type="PIRSR" id="PIRSR605493-1"/>
    </source>
</evidence>
<dbReference type="EC" id="4.1.1.112" evidence="9"/>
<reference evidence="10 11" key="1">
    <citation type="submission" date="2017-09" db="EMBL/GenBank/DDBJ databases">
        <authorList>
            <consortium name="International Durum Wheat Genome Sequencing Consortium (IDWGSC)"/>
            <person name="Milanesi L."/>
        </authorList>
    </citation>
    <scope>NUCLEOTIDE SEQUENCE [LARGE SCALE GENOMIC DNA]</scope>
    <source>
        <strain evidence="11">cv. Svevo</strain>
    </source>
</reference>
<dbReference type="GO" id="GO:0047443">
    <property type="term" value="F:4-hydroxy-4-methyl-2-oxoglutarate aldolase activity"/>
    <property type="evidence" value="ECO:0007669"/>
    <property type="project" value="UniProtKB-EC"/>
</dbReference>
<sequence>MGSEKFPAPVADLCDANASLILTGELRILEPVFQPYGQCRSFSGRVVTMRVLEHNAGLRALLETPGEGRVLVLDGGGSKRCALIGGTLAEVARGSGWAGAVVNGCAIGVRALASNPRKPGKSGATEMHVDVDVGGAVVRDGEWLYADSDGIIVCDREING</sequence>
<dbReference type="GO" id="GO:0051252">
    <property type="term" value="P:regulation of RNA metabolic process"/>
    <property type="evidence" value="ECO:0007669"/>
    <property type="project" value="InterPro"/>
</dbReference>
<protein>
    <recommendedName>
        <fullName evidence="9">4-hydroxy-4-methyl-2-oxoglutarate aldolase</fullName>
        <shortName evidence="9">HMG aldolase</shortName>
        <ecNumber evidence="9">4.1.1.112</ecNumber>
        <ecNumber evidence="9">4.1.3.17</ecNumber>
    </recommendedName>
    <alternativeName>
        <fullName evidence="9">Oxaloacetate decarboxylase</fullName>
    </alternativeName>
</protein>
<dbReference type="Proteomes" id="UP000324705">
    <property type="component" value="Chromosome 7A"/>
</dbReference>
<evidence type="ECO:0000256" key="5">
    <source>
        <dbReference type="ARBA" id="ARBA00023239"/>
    </source>
</evidence>
<comment type="function">
    <text evidence="6 9">Catalyzes the aldol cleavage of 4-hydroxy-4-methyl-2-oxoglutarate (HMG) into 2 molecules of pyruvate. Also contains a secondary oxaloacetate (OAA) decarboxylase activity due to the common pyruvate enolate transition state formed following C-C bond cleavage in the retro-aldol and decarboxylation reactions.</text>
</comment>
<evidence type="ECO:0000256" key="2">
    <source>
        <dbReference type="ARBA" id="ARBA00008621"/>
    </source>
</evidence>
<keyword evidence="11" id="KW-1185">Reference proteome</keyword>
<dbReference type="NCBIfam" id="TIGR01935">
    <property type="entry name" value="NOT-MenG"/>
    <property type="match status" value="1"/>
</dbReference>